<organism evidence="2">
    <name type="scientific">Paenibacillus sp. BIHB 4019</name>
    <dbReference type="NCBI Taxonomy" id="1870819"/>
    <lineage>
        <taxon>Bacteria</taxon>
        <taxon>Bacillati</taxon>
        <taxon>Bacillota</taxon>
        <taxon>Bacilli</taxon>
        <taxon>Bacillales</taxon>
        <taxon>Paenibacillaceae</taxon>
        <taxon>Paenibacillus</taxon>
    </lineage>
</organism>
<evidence type="ECO:0000259" key="1">
    <source>
        <dbReference type="Pfam" id="PF00535"/>
    </source>
</evidence>
<dbReference type="EMBL" id="CP016808">
    <property type="protein sequence ID" value="ANY69760.1"/>
    <property type="molecule type" value="Genomic_DNA"/>
</dbReference>
<evidence type="ECO:0000313" key="2">
    <source>
        <dbReference type="EMBL" id="ANY69760.1"/>
    </source>
</evidence>
<dbReference type="Pfam" id="PF00535">
    <property type="entry name" value="Glycos_transf_2"/>
    <property type="match status" value="1"/>
</dbReference>
<protein>
    <submittedName>
        <fullName evidence="2">Glycosyl transferase family 2</fullName>
    </submittedName>
</protein>
<dbReference type="CDD" id="cd04186">
    <property type="entry name" value="GT_2_like_c"/>
    <property type="match status" value="1"/>
</dbReference>
<gene>
    <name evidence="2" type="ORF">BBD42_27140</name>
</gene>
<proteinExistence type="predicted"/>
<keyword evidence="2" id="KW-0808">Transferase</keyword>
<reference evidence="2" key="1">
    <citation type="submission" date="2016-08" db="EMBL/GenBank/DDBJ databases">
        <title>Complete Genome Seqeunce of Paenibacillus sp. BIHB 4019 from tea rhizoplane.</title>
        <authorList>
            <person name="Thakur R."/>
            <person name="Swarnkar M.K."/>
            <person name="Gulati A."/>
        </authorList>
    </citation>
    <scope>NUCLEOTIDE SEQUENCE [LARGE SCALE GENOMIC DNA]</scope>
    <source>
        <strain evidence="2">BIHB4019</strain>
    </source>
</reference>
<name>A0A1B2DPZ2_9BACL</name>
<dbReference type="SUPFAM" id="SSF53448">
    <property type="entry name" value="Nucleotide-diphospho-sugar transferases"/>
    <property type="match status" value="1"/>
</dbReference>
<dbReference type="Gene3D" id="3.90.550.10">
    <property type="entry name" value="Spore Coat Polysaccharide Biosynthesis Protein SpsA, Chain A"/>
    <property type="match status" value="1"/>
</dbReference>
<dbReference type="InterPro" id="IPR001173">
    <property type="entry name" value="Glyco_trans_2-like"/>
</dbReference>
<dbReference type="GO" id="GO:0016740">
    <property type="term" value="F:transferase activity"/>
    <property type="evidence" value="ECO:0007669"/>
    <property type="project" value="UniProtKB-KW"/>
</dbReference>
<dbReference type="AlphaFoldDB" id="A0A1B2DPZ2"/>
<sequence length="240" mass="27157">MLTSIIIPTYNRLPLLQEAIYSIRSSTPEAYELIVVDNGSTDGTIEFLREQHITFVGLPGNQGFPAACNWGLRLARGEQLLLLNNDVLVAPGWLGKLRQALLSSKQIGITGPMSNFVSGRQQIEMRGNYTEMAERLGAEAAGNYEEVNRLVGFCLLFSRELMDRIGLLDERFSPGHYEDDDYCYRARQAGYRLLMVKDTFVYHHGSASFKQEGQDAVERLLARNRKLFSDKWGVDPQQFI</sequence>
<dbReference type="InterPro" id="IPR029044">
    <property type="entry name" value="Nucleotide-diphossugar_trans"/>
</dbReference>
<dbReference type="PANTHER" id="PTHR43179">
    <property type="entry name" value="RHAMNOSYLTRANSFERASE WBBL"/>
    <property type="match status" value="1"/>
</dbReference>
<feature type="domain" description="Glycosyltransferase 2-like" evidence="1">
    <location>
        <begin position="4"/>
        <end position="165"/>
    </location>
</feature>
<accession>A0A1B2DPZ2</accession>
<dbReference type="PANTHER" id="PTHR43179:SF7">
    <property type="entry name" value="RHAMNOSYLTRANSFERASE WBBL"/>
    <property type="match status" value="1"/>
</dbReference>
<dbReference type="RefSeq" id="WP_099520746.1">
    <property type="nucleotide sequence ID" value="NZ_CP016808.1"/>
</dbReference>